<dbReference type="Gramene" id="PRQ45922">
    <property type="protein sequence ID" value="PRQ45922"/>
    <property type="gene ID" value="RchiOBHm_Chr3g0496931"/>
</dbReference>
<organism evidence="1 2">
    <name type="scientific">Rosa chinensis</name>
    <name type="common">China rose</name>
    <dbReference type="NCBI Taxonomy" id="74649"/>
    <lineage>
        <taxon>Eukaryota</taxon>
        <taxon>Viridiplantae</taxon>
        <taxon>Streptophyta</taxon>
        <taxon>Embryophyta</taxon>
        <taxon>Tracheophyta</taxon>
        <taxon>Spermatophyta</taxon>
        <taxon>Magnoliopsida</taxon>
        <taxon>eudicotyledons</taxon>
        <taxon>Gunneridae</taxon>
        <taxon>Pentapetalae</taxon>
        <taxon>rosids</taxon>
        <taxon>fabids</taxon>
        <taxon>Rosales</taxon>
        <taxon>Rosaceae</taxon>
        <taxon>Rosoideae</taxon>
        <taxon>Rosoideae incertae sedis</taxon>
        <taxon>Rosa</taxon>
    </lineage>
</organism>
<dbReference type="Proteomes" id="UP000238479">
    <property type="component" value="Chromosome 3"/>
</dbReference>
<proteinExistence type="predicted"/>
<comment type="caution">
    <text evidence="1">The sequence shown here is derived from an EMBL/GenBank/DDBJ whole genome shotgun (WGS) entry which is preliminary data.</text>
</comment>
<keyword evidence="2" id="KW-1185">Reference proteome</keyword>
<protein>
    <submittedName>
        <fullName evidence="1">Uncharacterized protein</fullName>
    </submittedName>
</protein>
<evidence type="ECO:0000313" key="2">
    <source>
        <dbReference type="Proteomes" id="UP000238479"/>
    </source>
</evidence>
<dbReference type="EMBL" id="PDCK01000041">
    <property type="protein sequence ID" value="PRQ45922.1"/>
    <property type="molecule type" value="Genomic_DNA"/>
</dbReference>
<sequence>MPITPLVFSHNDGLHHPSNNSNLPFSLQTSPASFFGFLIVNQFNPSLRVLQILFPILLYRC</sequence>
<dbReference type="AlphaFoldDB" id="A0A2P6RHL8"/>
<reference evidence="1 2" key="1">
    <citation type="journal article" date="2018" name="Nat. Genet.">
        <title>The Rosa genome provides new insights in the design of modern roses.</title>
        <authorList>
            <person name="Bendahmane M."/>
        </authorList>
    </citation>
    <scope>NUCLEOTIDE SEQUENCE [LARGE SCALE GENOMIC DNA]</scope>
    <source>
        <strain evidence="2">cv. Old Blush</strain>
    </source>
</reference>
<accession>A0A2P6RHL8</accession>
<evidence type="ECO:0000313" key="1">
    <source>
        <dbReference type="EMBL" id="PRQ45922.1"/>
    </source>
</evidence>
<name>A0A2P6RHL8_ROSCH</name>
<gene>
    <name evidence="1" type="ORF">RchiOBHm_Chr3g0496931</name>
</gene>